<dbReference type="EMBL" id="BOMI01000112">
    <property type="protein sequence ID" value="GID76938.1"/>
    <property type="molecule type" value="Genomic_DNA"/>
</dbReference>
<accession>A0ABQ3YAE8</accession>
<name>A0ABQ3YAE8_9ACTN</name>
<evidence type="ECO:0000259" key="1">
    <source>
        <dbReference type="Pfam" id="PF15567"/>
    </source>
</evidence>
<protein>
    <recommendedName>
        <fullName evidence="1">Immunity protein 35 domain-containing protein</fullName>
    </recommendedName>
</protein>
<evidence type="ECO:0000313" key="3">
    <source>
        <dbReference type="Proteomes" id="UP000609879"/>
    </source>
</evidence>
<keyword evidence="3" id="KW-1185">Reference proteome</keyword>
<feature type="domain" description="Immunity protein 35" evidence="1">
    <location>
        <begin position="5"/>
        <end position="73"/>
    </location>
</feature>
<dbReference type="Pfam" id="PF15567">
    <property type="entry name" value="Imm35"/>
    <property type="match status" value="1"/>
</dbReference>
<gene>
    <name evidence="2" type="ORF">Ade02nite_55790</name>
</gene>
<proteinExistence type="predicted"/>
<comment type="caution">
    <text evidence="2">The sequence shown here is derived from an EMBL/GenBank/DDBJ whole genome shotgun (WGS) entry which is preliminary data.</text>
</comment>
<reference evidence="2 3" key="1">
    <citation type="submission" date="2021-01" db="EMBL/GenBank/DDBJ databases">
        <title>Whole genome shotgun sequence of Actinoplanes deccanensis NBRC 13994.</title>
        <authorList>
            <person name="Komaki H."/>
            <person name="Tamura T."/>
        </authorList>
    </citation>
    <scope>NUCLEOTIDE SEQUENCE [LARGE SCALE GENOMIC DNA]</scope>
    <source>
        <strain evidence="2 3">NBRC 13994</strain>
    </source>
</reference>
<sequence length="79" mass="8827">MMSRDEARARAENFLDEEVRSRIPFDVVIIETAIGDGGDAWIFPYDGRGWVERGDARELLAGNAPVSVSKRDGAVRYNI</sequence>
<dbReference type="InterPro" id="IPR029082">
    <property type="entry name" value="Imm35"/>
</dbReference>
<organism evidence="2 3">
    <name type="scientific">Paractinoplanes deccanensis</name>
    <dbReference type="NCBI Taxonomy" id="113561"/>
    <lineage>
        <taxon>Bacteria</taxon>
        <taxon>Bacillati</taxon>
        <taxon>Actinomycetota</taxon>
        <taxon>Actinomycetes</taxon>
        <taxon>Micromonosporales</taxon>
        <taxon>Micromonosporaceae</taxon>
        <taxon>Paractinoplanes</taxon>
    </lineage>
</organism>
<dbReference type="RefSeq" id="WP_203770282.1">
    <property type="nucleotide sequence ID" value="NZ_BAAABO010000020.1"/>
</dbReference>
<dbReference type="Proteomes" id="UP000609879">
    <property type="component" value="Unassembled WGS sequence"/>
</dbReference>
<evidence type="ECO:0000313" key="2">
    <source>
        <dbReference type="EMBL" id="GID76938.1"/>
    </source>
</evidence>